<gene>
    <name evidence="10" type="ORF">OCBIM_22023448mg</name>
</gene>
<dbReference type="PANTHER" id="PTHR24240">
    <property type="entry name" value="OPSIN"/>
    <property type="match status" value="1"/>
</dbReference>
<dbReference type="OrthoDB" id="6156007at2759"/>
<dbReference type="AlphaFoldDB" id="A0A0L8H2Y5"/>
<keyword evidence="7" id="KW-0807">Transducer</keyword>
<dbReference type="InterPro" id="IPR017452">
    <property type="entry name" value="GPCR_Rhodpsn_7TM"/>
</dbReference>
<dbReference type="PRINTS" id="PR00237">
    <property type="entry name" value="GPCRRHODOPSN"/>
</dbReference>
<feature type="transmembrane region" description="Helical" evidence="8">
    <location>
        <begin position="136"/>
        <end position="158"/>
    </location>
</feature>
<feature type="transmembrane region" description="Helical" evidence="8">
    <location>
        <begin position="321"/>
        <end position="343"/>
    </location>
</feature>
<feature type="transmembrane region" description="Helical" evidence="8">
    <location>
        <begin position="15"/>
        <end position="41"/>
    </location>
</feature>
<keyword evidence="4" id="KW-0297">G-protein coupled receptor</keyword>
<sequence>MESNNFVPSEISSGFIYTLSMALVIECIGGLVCNFIVLITYHKSFKTQKTDNFLIINLNIVDILICVTAIPLTLVLLQSYQEQCCMLPCFFHQANITFVSTASAVTLLTISIDRYEAVVTPLRKKVIQSNMKKTLLAIWTSSLFGLCSPFIGVDFSLLPPVTELHSSTLSSILPNSNSSNSSSHELHKTFTSSKDVTESTGDVNWQWKLHTCQHFIYSAHFFPFHDVYFMFYFFLCMTGMIVCYYYIFRVAKQRLAVRLALIRATLAFTGSSTAEESIWKLQDRRLTKMTLAIVSSFIICWGPHIIISCISIALHDITAEMLRFIGLVIAFSTALLHPLLYTFMRQDFQRALRNKWMTQKVLRRNPKIGTDASATHNGSIWTLTRDTINDTTSAE</sequence>
<evidence type="ECO:0000313" key="10">
    <source>
        <dbReference type="EMBL" id="KOF83631.1"/>
    </source>
</evidence>
<evidence type="ECO:0000256" key="8">
    <source>
        <dbReference type="SAM" id="Phobius"/>
    </source>
</evidence>
<evidence type="ECO:0000256" key="6">
    <source>
        <dbReference type="ARBA" id="ARBA00023170"/>
    </source>
</evidence>
<dbReference type="GO" id="GO:0004930">
    <property type="term" value="F:G protein-coupled receptor activity"/>
    <property type="evidence" value="ECO:0007669"/>
    <property type="project" value="UniProtKB-KW"/>
</dbReference>
<keyword evidence="6" id="KW-0675">Receptor</keyword>
<dbReference type="GO" id="GO:0016020">
    <property type="term" value="C:membrane"/>
    <property type="evidence" value="ECO:0007669"/>
    <property type="project" value="UniProtKB-SubCell"/>
</dbReference>
<dbReference type="Gene3D" id="1.20.1070.10">
    <property type="entry name" value="Rhodopsin 7-helix transmembrane proteins"/>
    <property type="match status" value="1"/>
</dbReference>
<name>A0A0L8H2Y5_OCTBM</name>
<accession>A0A0L8H2Y5</accession>
<comment type="subcellular location">
    <subcellularLocation>
        <location evidence="1">Membrane</location>
        <topology evidence="1">Multi-pass membrane protein</topology>
    </subcellularLocation>
</comment>
<dbReference type="PROSITE" id="PS50262">
    <property type="entry name" value="G_PROTEIN_RECEP_F1_2"/>
    <property type="match status" value="1"/>
</dbReference>
<evidence type="ECO:0000256" key="4">
    <source>
        <dbReference type="ARBA" id="ARBA00023040"/>
    </source>
</evidence>
<feature type="transmembrane region" description="Helical" evidence="8">
    <location>
        <begin position="290"/>
        <end position="315"/>
    </location>
</feature>
<feature type="transmembrane region" description="Helical" evidence="8">
    <location>
        <begin position="96"/>
        <end position="115"/>
    </location>
</feature>
<proteinExistence type="predicted"/>
<feature type="transmembrane region" description="Helical" evidence="8">
    <location>
        <begin position="53"/>
        <end position="76"/>
    </location>
</feature>
<evidence type="ECO:0000256" key="5">
    <source>
        <dbReference type="ARBA" id="ARBA00023136"/>
    </source>
</evidence>
<evidence type="ECO:0000256" key="2">
    <source>
        <dbReference type="ARBA" id="ARBA00022692"/>
    </source>
</evidence>
<dbReference type="Pfam" id="PF00001">
    <property type="entry name" value="7tm_1"/>
    <property type="match status" value="2"/>
</dbReference>
<keyword evidence="5 8" id="KW-0472">Membrane</keyword>
<keyword evidence="3 8" id="KW-1133">Transmembrane helix</keyword>
<protein>
    <recommendedName>
        <fullName evidence="9">G-protein coupled receptors family 1 profile domain-containing protein</fullName>
    </recommendedName>
</protein>
<organism evidence="10">
    <name type="scientific">Octopus bimaculoides</name>
    <name type="common">California two-spotted octopus</name>
    <dbReference type="NCBI Taxonomy" id="37653"/>
    <lineage>
        <taxon>Eukaryota</taxon>
        <taxon>Metazoa</taxon>
        <taxon>Spiralia</taxon>
        <taxon>Lophotrochozoa</taxon>
        <taxon>Mollusca</taxon>
        <taxon>Cephalopoda</taxon>
        <taxon>Coleoidea</taxon>
        <taxon>Octopodiformes</taxon>
        <taxon>Octopoda</taxon>
        <taxon>Incirrata</taxon>
        <taxon>Octopodidae</taxon>
        <taxon>Octopus</taxon>
    </lineage>
</organism>
<evidence type="ECO:0000256" key="7">
    <source>
        <dbReference type="ARBA" id="ARBA00023224"/>
    </source>
</evidence>
<evidence type="ECO:0000256" key="1">
    <source>
        <dbReference type="ARBA" id="ARBA00004141"/>
    </source>
</evidence>
<dbReference type="InterPro" id="IPR000276">
    <property type="entry name" value="GPCR_Rhodpsn"/>
</dbReference>
<dbReference type="EMBL" id="KQ419413">
    <property type="protein sequence ID" value="KOF83631.1"/>
    <property type="molecule type" value="Genomic_DNA"/>
</dbReference>
<feature type="transmembrane region" description="Helical" evidence="8">
    <location>
        <begin position="227"/>
        <end position="248"/>
    </location>
</feature>
<feature type="domain" description="G-protein coupled receptors family 1 profile" evidence="9">
    <location>
        <begin position="33"/>
        <end position="341"/>
    </location>
</feature>
<keyword evidence="2 8" id="KW-0812">Transmembrane</keyword>
<dbReference type="CDD" id="cd00637">
    <property type="entry name" value="7tm_classA_rhodopsin-like"/>
    <property type="match status" value="1"/>
</dbReference>
<reference evidence="10" key="1">
    <citation type="submission" date="2015-07" db="EMBL/GenBank/DDBJ databases">
        <title>MeaNS - Measles Nucleotide Surveillance Program.</title>
        <authorList>
            <person name="Tran T."/>
            <person name="Druce J."/>
        </authorList>
    </citation>
    <scope>NUCLEOTIDE SEQUENCE</scope>
    <source>
        <strain evidence="10">UCB-OBI-ISO-001</strain>
        <tissue evidence="10">Gonad</tissue>
    </source>
</reference>
<evidence type="ECO:0000256" key="3">
    <source>
        <dbReference type="ARBA" id="ARBA00022989"/>
    </source>
</evidence>
<dbReference type="SUPFAM" id="SSF81321">
    <property type="entry name" value="Family A G protein-coupled receptor-like"/>
    <property type="match status" value="1"/>
</dbReference>
<dbReference type="OMA" id="FCWTPIT"/>
<dbReference type="STRING" id="37653.A0A0L8H2Y5"/>
<dbReference type="InterPro" id="IPR050125">
    <property type="entry name" value="GPCR_opsins"/>
</dbReference>
<evidence type="ECO:0000259" key="9">
    <source>
        <dbReference type="PROSITE" id="PS50262"/>
    </source>
</evidence>